<sequence length="206" mass="24115">MHRVCKEGLATIVFATDLLRATPCISEWLYSEKSSTLNPPPRVRHHLTSDFLFPPQQAVMPKKTRTLNSTRKASNSWNVSQLHKTVKTKIYNSLLDPNTRTRKYTDSWGQTYKVRIVERRCAPQQSRVLEYRQRWVPVNVIDEKLYVEGCSWEQIDFKVTKTEYCYCSSNYCNSGQRVAKTSVFHHTDVMFIIFIVNSIKFILSIR</sequence>
<reference evidence="1 2" key="1">
    <citation type="submission" date="2024-03" db="EMBL/GenBank/DDBJ databases">
        <title>Adaptation during the transition from Ophiocordyceps entomopathogen to insect associate is accompanied by gene loss and intensified selection.</title>
        <authorList>
            <person name="Ward C.M."/>
            <person name="Onetto C.A."/>
            <person name="Borneman A.R."/>
        </authorList>
    </citation>
    <scope>NUCLEOTIDE SEQUENCE [LARGE SCALE GENOMIC DNA]</scope>
    <source>
        <strain evidence="1">AWRI1</strain>
        <tissue evidence="1">Single Adult Female</tissue>
    </source>
</reference>
<organism evidence="1 2">
    <name type="scientific">Parthenolecanium corni</name>
    <dbReference type="NCBI Taxonomy" id="536013"/>
    <lineage>
        <taxon>Eukaryota</taxon>
        <taxon>Metazoa</taxon>
        <taxon>Ecdysozoa</taxon>
        <taxon>Arthropoda</taxon>
        <taxon>Hexapoda</taxon>
        <taxon>Insecta</taxon>
        <taxon>Pterygota</taxon>
        <taxon>Neoptera</taxon>
        <taxon>Paraneoptera</taxon>
        <taxon>Hemiptera</taxon>
        <taxon>Sternorrhyncha</taxon>
        <taxon>Coccoidea</taxon>
        <taxon>Coccidae</taxon>
        <taxon>Parthenolecanium</taxon>
    </lineage>
</organism>
<accession>A0AAN9T6K7</accession>
<dbReference type="AlphaFoldDB" id="A0AAN9T6K7"/>
<dbReference type="EMBL" id="JBBCAQ010000041">
    <property type="protein sequence ID" value="KAK7571151.1"/>
    <property type="molecule type" value="Genomic_DNA"/>
</dbReference>
<evidence type="ECO:0000313" key="2">
    <source>
        <dbReference type="Proteomes" id="UP001367676"/>
    </source>
</evidence>
<proteinExistence type="predicted"/>
<comment type="caution">
    <text evidence="1">The sequence shown here is derived from an EMBL/GenBank/DDBJ whole genome shotgun (WGS) entry which is preliminary data.</text>
</comment>
<protein>
    <submittedName>
        <fullName evidence="1">Uncharacterized protein</fullName>
    </submittedName>
</protein>
<gene>
    <name evidence="1" type="ORF">V9T40_014755</name>
</gene>
<keyword evidence="2" id="KW-1185">Reference proteome</keyword>
<name>A0AAN9T6K7_9HEMI</name>
<evidence type="ECO:0000313" key="1">
    <source>
        <dbReference type="EMBL" id="KAK7571151.1"/>
    </source>
</evidence>
<dbReference type="Proteomes" id="UP001367676">
    <property type="component" value="Unassembled WGS sequence"/>
</dbReference>